<dbReference type="CTD" id="100149942"/>
<evidence type="ECO:0000256" key="2">
    <source>
        <dbReference type="ARBA" id="ARBA00006178"/>
    </source>
</evidence>
<accession>A0A3P8V4L7</accession>
<dbReference type="Ensembl" id="ENSCSET00000007408.1">
    <property type="protein sequence ID" value="ENSCSEP00000007330.1"/>
    <property type="gene ID" value="ENSCSEG00000004725.1"/>
</dbReference>
<reference evidence="9" key="2">
    <citation type="submission" date="2025-08" db="UniProtKB">
        <authorList>
            <consortium name="Ensembl"/>
        </authorList>
    </citation>
    <scope>IDENTIFICATION</scope>
</reference>
<dbReference type="GO" id="GO:0006357">
    <property type="term" value="P:regulation of transcription by RNA polymerase II"/>
    <property type="evidence" value="ECO:0007669"/>
    <property type="project" value="UniProtKB-ARBA"/>
</dbReference>
<keyword evidence="3" id="KW-0597">Phosphoprotein</keyword>
<dbReference type="Pfam" id="PF05236">
    <property type="entry name" value="TAF4"/>
    <property type="match status" value="1"/>
</dbReference>
<feature type="compositionally biased region" description="Low complexity" evidence="7">
    <location>
        <begin position="1"/>
        <end position="12"/>
    </location>
</feature>
<dbReference type="STRING" id="244447.ENSCSEP00000007330"/>
<dbReference type="Gene3D" id="1.20.120.1110">
    <property type="entry name" value="TAFH/NHR1 domain"/>
    <property type="match status" value="1"/>
</dbReference>
<feature type="region of interest" description="Disordered" evidence="7">
    <location>
        <begin position="201"/>
        <end position="221"/>
    </location>
</feature>
<feature type="region of interest" description="Disordered" evidence="7">
    <location>
        <begin position="331"/>
        <end position="350"/>
    </location>
</feature>
<dbReference type="SUPFAM" id="SSF47113">
    <property type="entry name" value="Histone-fold"/>
    <property type="match status" value="1"/>
</dbReference>
<evidence type="ECO:0000313" key="10">
    <source>
        <dbReference type="Proteomes" id="UP000265120"/>
    </source>
</evidence>
<dbReference type="SMART" id="SM00549">
    <property type="entry name" value="TAFH"/>
    <property type="match status" value="1"/>
</dbReference>
<feature type="compositionally biased region" description="Polar residues" evidence="7">
    <location>
        <begin position="207"/>
        <end position="216"/>
    </location>
</feature>
<comment type="subcellular location">
    <subcellularLocation>
        <location evidence="1">Nucleus</location>
    </subcellularLocation>
</comment>
<evidence type="ECO:0000256" key="5">
    <source>
        <dbReference type="ARBA" id="ARBA00023163"/>
    </source>
</evidence>
<feature type="region of interest" description="Disordered" evidence="7">
    <location>
        <begin position="775"/>
        <end position="812"/>
    </location>
</feature>
<evidence type="ECO:0000313" key="9">
    <source>
        <dbReference type="Ensembl" id="ENSCSEP00000007330.1"/>
    </source>
</evidence>
<evidence type="ECO:0000256" key="6">
    <source>
        <dbReference type="ARBA" id="ARBA00023242"/>
    </source>
</evidence>
<dbReference type="Gene3D" id="1.10.20.10">
    <property type="entry name" value="Histone, subunit A"/>
    <property type="match status" value="1"/>
</dbReference>
<feature type="compositionally biased region" description="Basic and acidic residues" evidence="7">
    <location>
        <begin position="733"/>
        <end position="751"/>
    </location>
</feature>
<proteinExistence type="inferred from homology"/>
<feature type="compositionally biased region" description="Low complexity" evidence="7">
    <location>
        <begin position="784"/>
        <end position="807"/>
    </location>
</feature>
<dbReference type="GO" id="GO:0016251">
    <property type="term" value="F:RNA polymerase II general transcription initiation factor activity"/>
    <property type="evidence" value="ECO:0007669"/>
    <property type="project" value="TreeGrafter"/>
</dbReference>
<keyword evidence="5" id="KW-0804">Transcription</keyword>
<reference evidence="9" key="3">
    <citation type="submission" date="2025-09" db="UniProtKB">
        <authorList>
            <consortium name="Ensembl"/>
        </authorList>
    </citation>
    <scope>IDENTIFICATION</scope>
</reference>
<dbReference type="GeneID" id="103386098"/>
<keyword evidence="4" id="KW-0805">Transcription regulation</keyword>
<comment type="similarity">
    <text evidence="2">Belongs to the TAF4 family.</text>
</comment>
<dbReference type="InterPro" id="IPR009072">
    <property type="entry name" value="Histone-fold"/>
</dbReference>
<dbReference type="PANTHER" id="PTHR15138:SF18">
    <property type="entry name" value="TATA-BOX BINDING PROTEIN ASSOCIATED FACTOR 4"/>
    <property type="match status" value="1"/>
</dbReference>
<dbReference type="KEGG" id="csem:103386098"/>
<dbReference type="InterPro" id="IPR037249">
    <property type="entry name" value="TAFH/NHR1_dom_sf"/>
</dbReference>
<dbReference type="RefSeq" id="XP_008318431.1">
    <property type="nucleotide sequence ID" value="XM_008320209.3"/>
</dbReference>
<dbReference type="RefSeq" id="XP_008318433.1">
    <property type="nucleotide sequence ID" value="XM_008320211.3"/>
</dbReference>
<dbReference type="GeneTree" id="ENSGT00390000011620"/>
<dbReference type="Proteomes" id="UP000265120">
    <property type="component" value="Chromosome 11"/>
</dbReference>
<dbReference type="FunCoup" id="A0A3P8V4L7">
    <property type="interactions" value="1639"/>
</dbReference>
<dbReference type="InterPro" id="IPR007900">
    <property type="entry name" value="TAF4_C"/>
</dbReference>
<dbReference type="FunFam" id="1.10.20.10:FF:000015">
    <property type="entry name" value="Transcription initiation factor TFIID subunit 4B"/>
    <property type="match status" value="1"/>
</dbReference>
<dbReference type="SUPFAM" id="SSF158553">
    <property type="entry name" value="TAFH domain-like"/>
    <property type="match status" value="1"/>
</dbReference>
<evidence type="ECO:0000256" key="7">
    <source>
        <dbReference type="SAM" id="MobiDB-lite"/>
    </source>
</evidence>
<feature type="region of interest" description="Disordered" evidence="7">
    <location>
        <begin position="46"/>
        <end position="84"/>
    </location>
</feature>
<dbReference type="OrthoDB" id="21060at2759"/>
<dbReference type="GO" id="GO:0005669">
    <property type="term" value="C:transcription factor TFIID complex"/>
    <property type="evidence" value="ECO:0007669"/>
    <property type="project" value="InterPro"/>
</dbReference>
<dbReference type="CDD" id="cd08045">
    <property type="entry name" value="HFD_TAF4"/>
    <property type="match status" value="1"/>
</dbReference>
<dbReference type="AlphaFoldDB" id="A0A3P8V4L7"/>
<feature type="region of interest" description="Disordered" evidence="7">
    <location>
        <begin position="729"/>
        <end position="752"/>
    </location>
</feature>
<dbReference type="InParanoid" id="A0A3P8V4L7"/>
<dbReference type="GO" id="GO:0006367">
    <property type="term" value="P:transcription initiation at RNA polymerase II promoter"/>
    <property type="evidence" value="ECO:0007669"/>
    <property type="project" value="TreeGrafter"/>
</dbReference>
<evidence type="ECO:0000259" key="8">
    <source>
        <dbReference type="PROSITE" id="PS51119"/>
    </source>
</evidence>
<evidence type="ECO:0000256" key="4">
    <source>
        <dbReference type="ARBA" id="ARBA00023015"/>
    </source>
</evidence>
<organism evidence="9 10">
    <name type="scientific">Cynoglossus semilaevis</name>
    <name type="common">Tongue sole</name>
    <dbReference type="NCBI Taxonomy" id="244447"/>
    <lineage>
        <taxon>Eukaryota</taxon>
        <taxon>Metazoa</taxon>
        <taxon>Chordata</taxon>
        <taxon>Craniata</taxon>
        <taxon>Vertebrata</taxon>
        <taxon>Euteleostomi</taxon>
        <taxon>Actinopterygii</taxon>
        <taxon>Neopterygii</taxon>
        <taxon>Teleostei</taxon>
        <taxon>Neoteleostei</taxon>
        <taxon>Acanthomorphata</taxon>
        <taxon>Carangaria</taxon>
        <taxon>Pleuronectiformes</taxon>
        <taxon>Pleuronectoidei</taxon>
        <taxon>Cynoglossidae</taxon>
        <taxon>Cynoglossinae</taxon>
        <taxon>Cynoglossus</taxon>
    </lineage>
</organism>
<dbReference type="InterPro" id="IPR045144">
    <property type="entry name" value="TAF4"/>
</dbReference>
<keyword evidence="10" id="KW-1185">Reference proteome</keyword>
<evidence type="ECO:0000256" key="3">
    <source>
        <dbReference type="ARBA" id="ARBA00022553"/>
    </source>
</evidence>
<dbReference type="FunFam" id="1.20.120.1110:FF:000002">
    <property type="entry name" value="Transcription initiation factor TFIID subunit 4B"/>
    <property type="match status" value="1"/>
</dbReference>
<dbReference type="GO" id="GO:0003677">
    <property type="term" value="F:DNA binding"/>
    <property type="evidence" value="ECO:0007669"/>
    <property type="project" value="TreeGrafter"/>
</dbReference>
<feature type="region of interest" description="Disordered" evidence="7">
    <location>
        <begin position="1"/>
        <end position="34"/>
    </location>
</feature>
<dbReference type="PANTHER" id="PTHR15138">
    <property type="entry name" value="TRANSCRIPTION INITIATION FACTOR TFIID SUBUNIT 4"/>
    <property type="match status" value="1"/>
</dbReference>
<sequence>MDSTTASADSTTGCDPGKALVDGGGATSLPNHQGKVGSYLVQTFNGSQTMNSHDPGSAAAPHGGTVTSGGANSGGPAAVNSGSVLSSKGLPGPIMPPASNSVIQTPLMNSQSVVVSTQPASQTTGPTVTLVRPPVHTTTLNGNNIVVTATNTALQSVVGTQPPLVNNGQSSTSVTVSARPHIIKAEPPTTLIQSALQTTVTPGAVSTPRSPATVTASPGGIRTLTPQMLAPRLPQTSPGQPSIHNIQLPPGMVLVRSESGQLLMIPQQALAQMQAQAQGGIAPRTATPSNVSTGQATGNINRQVAPSAIIRQGCAAPTTLAATTTLHRPPILQSSVGVSPGLTPRTVTQTAGSTVTTTTVSKETMENVKKCKNFLATLIKLASTGKQSTEAAPIVRELVKDLLEGKLEAEEFTSRLYKELKSSPQPYLVPFLKRSLPALRQLTPDSAAFIQQSQAPQTTASPVSSPSLTPATVTTVVLSSPAPRLTTPISRPQLQPGISKPGLTPTMVLQPQQQRPILRPQVNFPTPSTPMVTLRNQAPSRIMLGHQQVQLKELQPVTTRPELPSQVPAAALTPANKNKLKEAGGTFKDDDDINDVASMAGVNLSEESANILATNSGLVGVVTHSCKDEAFLSCALLQRRMLEIGRRHGVTDLGADVVNFVSHAAQQRLQNLLENVSQVAQQKNVSFKEDHNCEQSSDVRAQLKFFEQLDQLEKQRKEEQEREILLKAAKSRARQEDPEQLRLKQKAKEMQQQELAQMRQREANLTALAAIGPRKKRKLLDSPSSSAVAEGSGTGSSSSVGTGSSASRPTRQRITRVNLRDLLFCLENERFTSSSHFLYKGFLK</sequence>
<evidence type="ECO:0000256" key="1">
    <source>
        <dbReference type="ARBA" id="ARBA00004123"/>
    </source>
</evidence>
<protein>
    <submittedName>
        <fullName evidence="9">TAF4A RNA polymerase II, TATA box binding protein (TBP)-associated factor</fullName>
    </submittedName>
</protein>
<dbReference type="GO" id="GO:0046982">
    <property type="term" value="F:protein heterodimerization activity"/>
    <property type="evidence" value="ECO:0007669"/>
    <property type="project" value="InterPro"/>
</dbReference>
<feature type="domain" description="TAFH" evidence="8">
    <location>
        <begin position="365"/>
        <end position="462"/>
    </location>
</feature>
<keyword evidence="6" id="KW-0539">Nucleus</keyword>
<dbReference type="InterPro" id="IPR003894">
    <property type="entry name" value="TAFH_NHR1"/>
</dbReference>
<reference evidence="9 10" key="1">
    <citation type="journal article" date="2014" name="Nat. Genet.">
        <title>Whole-genome sequence of a flatfish provides insights into ZW sex chromosome evolution and adaptation to a benthic lifestyle.</title>
        <authorList>
            <person name="Chen S."/>
            <person name="Zhang G."/>
            <person name="Shao C."/>
            <person name="Huang Q."/>
            <person name="Liu G."/>
            <person name="Zhang P."/>
            <person name="Song W."/>
            <person name="An N."/>
            <person name="Chalopin D."/>
            <person name="Volff J.N."/>
            <person name="Hong Y."/>
            <person name="Li Q."/>
            <person name="Sha Z."/>
            <person name="Zhou H."/>
            <person name="Xie M."/>
            <person name="Yu Q."/>
            <person name="Liu Y."/>
            <person name="Xiang H."/>
            <person name="Wang N."/>
            <person name="Wu K."/>
            <person name="Yang C."/>
            <person name="Zhou Q."/>
            <person name="Liao X."/>
            <person name="Yang L."/>
            <person name="Hu Q."/>
            <person name="Zhang J."/>
            <person name="Meng L."/>
            <person name="Jin L."/>
            <person name="Tian Y."/>
            <person name="Lian J."/>
            <person name="Yang J."/>
            <person name="Miao G."/>
            <person name="Liu S."/>
            <person name="Liang Z."/>
            <person name="Yan F."/>
            <person name="Li Y."/>
            <person name="Sun B."/>
            <person name="Zhang H."/>
            <person name="Zhang J."/>
            <person name="Zhu Y."/>
            <person name="Du M."/>
            <person name="Zhao Y."/>
            <person name="Schartl M."/>
            <person name="Tang Q."/>
            <person name="Wang J."/>
        </authorList>
    </citation>
    <scope>NUCLEOTIDE SEQUENCE</scope>
</reference>
<dbReference type="OMA" id="RQGCPTP"/>
<dbReference type="PROSITE" id="PS51119">
    <property type="entry name" value="TAFH"/>
    <property type="match status" value="1"/>
</dbReference>
<name>A0A3P8V4L7_CYNSE</name>
<dbReference type="Pfam" id="PF07531">
    <property type="entry name" value="TAFH"/>
    <property type="match status" value="1"/>
</dbReference>
<dbReference type="RefSeq" id="XP_008318432.1">
    <property type="nucleotide sequence ID" value="XM_008320210.3"/>
</dbReference>